<protein>
    <recommendedName>
        <fullName evidence="4">Quercetin 2,3-dioxygenase</fullName>
    </recommendedName>
</protein>
<organism evidence="2 3">
    <name type="scientific">Gnomoniopsis smithogilvyi</name>
    <dbReference type="NCBI Taxonomy" id="1191159"/>
    <lineage>
        <taxon>Eukaryota</taxon>
        <taxon>Fungi</taxon>
        <taxon>Dikarya</taxon>
        <taxon>Ascomycota</taxon>
        <taxon>Pezizomycotina</taxon>
        <taxon>Sordariomycetes</taxon>
        <taxon>Sordariomycetidae</taxon>
        <taxon>Diaporthales</taxon>
        <taxon>Gnomoniaceae</taxon>
        <taxon>Gnomoniopsis</taxon>
    </lineage>
</organism>
<dbReference type="PANTHER" id="PTHR43346:SF1">
    <property type="entry name" value="QUERCETIN 2,3-DIOXYGENASE-RELATED"/>
    <property type="match status" value="1"/>
</dbReference>
<dbReference type="CDD" id="cd20281">
    <property type="entry name" value="cupin_QDO_C"/>
    <property type="match status" value="1"/>
</dbReference>
<dbReference type="SUPFAM" id="SSF51182">
    <property type="entry name" value="RmlC-like cupins"/>
    <property type="match status" value="2"/>
</dbReference>
<dbReference type="InterPro" id="IPR014710">
    <property type="entry name" value="RmlC-like_jellyroll"/>
</dbReference>
<reference evidence="2" key="1">
    <citation type="submission" date="2022-10" db="EMBL/GenBank/DDBJ databases">
        <title>Tapping the CABI collections for fungal endophytes: first genome assemblies for Collariella, Neodidymelliopsis, Ascochyta clinopodiicola, Didymella pomorum, Didymosphaeria variabile, Neocosmospora piperis and Neocucurbitaria cava.</title>
        <authorList>
            <person name="Hill R."/>
        </authorList>
    </citation>
    <scope>NUCLEOTIDE SEQUENCE</scope>
    <source>
        <strain evidence="2">IMI 355082</strain>
    </source>
</reference>
<keyword evidence="1" id="KW-0732">Signal</keyword>
<evidence type="ECO:0000313" key="3">
    <source>
        <dbReference type="Proteomes" id="UP001140453"/>
    </source>
</evidence>
<dbReference type="PANTHER" id="PTHR43346">
    <property type="entry name" value="LIGAND BINDING DOMAIN PROTEIN, PUTATIVE (AFU_ORTHOLOGUE AFUA_6G14370)-RELATED"/>
    <property type="match status" value="1"/>
</dbReference>
<proteinExistence type="predicted"/>
<dbReference type="CDD" id="cd02215">
    <property type="entry name" value="cupin_QDO_N_C"/>
    <property type="match status" value="1"/>
</dbReference>
<dbReference type="Gene3D" id="2.60.120.10">
    <property type="entry name" value="Jelly Rolls"/>
    <property type="match status" value="2"/>
</dbReference>
<dbReference type="Proteomes" id="UP001140453">
    <property type="component" value="Unassembled WGS sequence"/>
</dbReference>
<name>A0A9W9CVH1_9PEZI</name>
<dbReference type="InterPro" id="IPR052538">
    <property type="entry name" value="Flavonoid_dioxygenase-like"/>
</dbReference>
<accession>A0A9W9CVH1</accession>
<dbReference type="EMBL" id="JAPEVB010000004">
    <property type="protein sequence ID" value="KAJ4388835.1"/>
    <property type="molecule type" value="Genomic_DNA"/>
</dbReference>
<dbReference type="AlphaFoldDB" id="A0A9W9CVH1"/>
<evidence type="ECO:0008006" key="4">
    <source>
        <dbReference type="Google" id="ProtNLM"/>
    </source>
</evidence>
<sequence>MHLSALQLFLAVSVSASAAAAELLPRSVPLLRRQTPSASTSSLWVSEVPTSPQPYAVRHYGIPGTAVYGQIYRFPVTGPSSDNAFTLISTASPGSGALGVLPHTHLTHYENFFCLKGRFQLWTSDAETFENEEARLLTPGDYGAVPHNTTHTFQVLDPQTDMVGIIQPGGFEDLFYALATGNFTPSTFTPYAINDYIDYNAPSSSPDASVISALESFDVYAQLEYVPSRDIVNGSYSSTGNATGWHEGTTVDELAADSATPYFVAKDYGVKYLSSEAGFYQIVQPLVTPTQSDGNFTTATIIMSERLSNESAMSVVGNTTTSATGTGSGSKALTGHSAFEVLEGLLTFEMSGETIQLATGDVVFAPAGTAFQYYSEVPFTKVLYISQGADGLDSRLIANGESGWEYPVFPDYA</sequence>
<dbReference type="OrthoDB" id="5370773at2759"/>
<gene>
    <name evidence="2" type="ORF">N0V93_006296</name>
</gene>
<feature type="signal peptide" evidence="1">
    <location>
        <begin position="1"/>
        <end position="20"/>
    </location>
</feature>
<keyword evidence="3" id="KW-1185">Reference proteome</keyword>
<feature type="chain" id="PRO_5040983973" description="Quercetin 2,3-dioxygenase" evidence="1">
    <location>
        <begin position="21"/>
        <end position="413"/>
    </location>
</feature>
<dbReference type="InterPro" id="IPR011051">
    <property type="entry name" value="RmlC_Cupin_sf"/>
</dbReference>
<evidence type="ECO:0000256" key="1">
    <source>
        <dbReference type="SAM" id="SignalP"/>
    </source>
</evidence>
<evidence type="ECO:0000313" key="2">
    <source>
        <dbReference type="EMBL" id="KAJ4388835.1"/>
    </source>
</evidence>
<comment type="caution">
    <text evidence="2">The sequence shown here is derived from an EMBL/GenBank/DDBJ whole genome shotgun (WGS) entry which is preliminary data.</text>
</comment>